<evidence type="ECO:0000256" key="5">
    <source>
        <dbReference type="ARBA" id="ARBA00022989"/>
    </source>
</evidence>
<dbReference type="PANTHER" id="PTHR42718">
    <property type="entry name" value="MAJOR FACILITATOR SUPERFAMILY MULTIDRUG TRANSPORTER MFSC"/>
    <property type="match status" value="1"/>
</dbReference>
<dbReference type="CDD" id="cd17321">
    <property type="entry name" value="MFS_MMR_MDR_like"/>
    <property type="match status" value="1"/>
</dbReference>
<feature type="transmembrane region" description="Helical" evidence="7">
    <location>
        <begin position="238"/>
        <end position="257"/>
    </location>
</feature>
<dbReference type="PANTHER" id="PTHR42718:SF46">
    <property type="entry name" value="BLR6921 PROTEIN"/>
    <property type="match status" value="1"/>
</dbReference>
<gene>
    <name evidence="9" type="ORF">QOZ95_005465</name>
</gene>
<feature type="transmembrane region" description="Helical" evidence="7">
    <location>
        <begin position="170"/>
        <end position="188"/>
    </location>
</feature>
<feature type="transmembrane region" description="Helical" evidence="7">
    <location>
        <begin position="263"/>
        <end position="290"/>
    </location>
</feature>
<dbReference type="Proteomes" id="UP001242811">
    <property type="component" value="Unassembled WGS sequence"/>
</dbReference>
<feature type="transmembrane region" description="Helical" evidence="7">
    <location>
        <begin position="136"/>
        <end position="158"/>
    </location>
</feature>
<organism evidence="9 10">
    <name type="scientific">Paenibacillus brasilensis</name>
    <dbReference type="NCBI Taxonomy" id="128574"/>
    <lineage>
        <taxon>Bacteria</taxon>
        <taxon>Bacillati</taxon>
        <taxon>Bacillota</taxon>
        <taxon>Bacilli</taxon>
        <taxon>Bacillales</taxon>
        <taxon>Paenibacillaceae</taxon>
        <taxon>Paenibacillus</taxon>
    </lineage>
</organism>
<sequence length="446" mass="47133">MVTALPEIGRSFQLTTTNLTWVQNAYILAFGGILLLGARLGDILGRKQVFMYGIALFTLSSLLVGLAQSSEFLLITRAIQGVAAAMATPSTLALLSVTFTETKERSKAIALYSAVNGAGGSVGIILGGILTDLVSWRVGMFINVPIGIALLILSPRYLPKTEKASGRLDIYGALTSVIGMTSLVFGFIQASEKGWGANGTITPLIIGVILMALFILIESRVKQPITPLRLFANRDRTAGYLGRFLFVGGVFSMMYFMSQFLQIVLGFTSFEAGLVFVPMTAVQFGMMYVVPKLIGKFGNAKVLILGIIAAILGMSLLSRVSVDTHFFSGIIIPMIILGIGAGIVFIPFTTLGLKEVESRDAGAASGLVNVSHQIGGSVGLAILATVFGAVSQSSNPSKSEFANAVTASITGSALFLTSSLIVVVILLLLREKKSTTQSVLQTARAK</sequence>
<feature type="transmembrane region" description="Helical" evidence="7">
    <location>
        <begin position="109"/>
        <end position="130"/>
    </location>
</feature>
<proteinExistence type="predicted"/>
<keyword evidence="5 7" id="KW-1133">Transmembrane helix</keyword>
<evidence type="ECO:0000256" key="1">
    <source>
        <dbReference type="ARBA" id="ARBA00004651"/>
    </source>
</evidence>
<evidence type="ECO:0000313" key="10">
    <source>
        <dbReference type="Proteomes" id="UP001242811"/>
    </source>
</evidence>
<keyword evidence="6 7" id="KW-0472">Membrane</keyword>
<evidence type="ECO:0000259" key="8">
    <source>
        <dbReference type="PROSITE" id="PS50850"/>
    </source>
</evidence>
<accession>A0ABU0L7I9</accession>
<dbReference type="Gene3D" id="1.20.1250.20">
    <property type="entry name" value="MFS general substrate transporter like domains"/>
    <property type="match status" value="1"/>
</dbReference>
<keyword evidence="10" id="KW-1185">Reference proteome</keyword>
<reference evidence="9 10" key="1">
    <citation type="submission" date="2023-07" db="EMBL/GenBank/DDBJ databases">
        <title>Genomic Encyclopedia of Type Strains, Phase IV (KMG-IV): sequencing the most valuable type-strain genomes for metagenomic binning, comparative biology and taxonomic classification.</title>
        <authorList>
            <person name="Goeker M."/>
        </authorList>
    </citation>
    <scope>NUCLEOTIDE SEQUENCE [LARGE SCALE GENOMIC DNA]</scope>
    <source>
        <strain evidence="9 10">DSM 14914</strain>
    </source>
</reference>
<name>A0ABU0L7I9_9BACL</name>
<comment type="subcellular location">
    <subcellularLocation>
        <location evidence="1">Cell membrane</location>
        <topology evidence="1">Multi-pass membrane protein</topology>
    </subcellularLocation>
</comment>
<dbReference type="EMBL" id="JAUSWA010000063">
    <property type="protein sequence ID" value="MDQ0497246.1"/>
    <property type="molecule type" value="Genomic_DNA"/>
</dbReference>
<comment type="caution">
    <text evidence="9">The sequence shown here is derived from an EMBL/GenBank/DDBJ whole genome shotgun (WGS) entry which is preliminary data.</text>
</comment>
<evidence type="ECO:0000256" key="3">
    <source>
        <dbReference type="ARBA" id="ARBA00022475"/>
    </source>
</evidence>
<dbReference type="InterPro" id="IPR004638">
    <property type="entry name" value="EmrB-like"/>
</dbReference>
<dbReference type="InterPro" id="IPR036259">
    <property type="entry name" value="MFS_trans_sf"/>
</dbReference>
<feature type="transmembrane region" description="Helical" evidence="7">
    <location>
        <begin position="200"/>
        <end position="217"/>
    </location>
</feature>
<dbReference type="InterPro" id="IPR011701">
    <property type="entry name" value="MFS"/>
</dbReference>
<evidence type="ECO:0000256" key="4">
    <source>
        <dbReference type="ARBA" id="ARBA00022692"/>
    </source>
</evidence>
<dbReference type="Pfam" id="PF07690">
    <property type="entry name" value="MFS_1"/>
    <property type="match status" value="1"/>
</dbReference>
<dbReference type="Gene3D" id="1.20.1720.10">
    <property type="entry name" value="Multidrug resistance protein D"/>
    <property type="match status" value="1"/>
</dbReference>
<feature type="transmembrane region" description="Helical" evidence="7">
    <location>
        <begin position="74"/>
        <end position="97"/>
    </location>
</feature>
<feature type="transmembrane region" description="Helical" evidence="7">
    <location>
        <begin position="404"/>
        <end position="429"/>
    </location>
</feature>
<feature type="transmembrane region" description="Helical" evidence="7">
    <location>
        <begin position="49"/>
        <end position="68"/>
    </location>
</feature>
<evidence type="ECO:0000256" key="2">
    <source>
        <dbReference type="ARBA" id="ARBA00022448"/>
    </source>
</evidence>
<evidence type="ECO:0000256" key="7">
    <source>
        <dbReference type="SAM" id="Phobius"/>
    </source>
</evidence>
<keyword evidence="2" id="KW-0813">Transport</keyword>
<evidence type="ECO:0000313" key="9">
    <source>
        <dbReference type="EMBL" id="MDQ0497246.1"/>
    </source>
</evidence>
<feature type="transmembrane region" description="Helical" evidence="7">
    <location>
        <begin position="374"/>
        <end position="392"/>
    </location>
</feature>
<dbReference type="PROSITE" id="PS50850">
    <property type="entry name" value="MFS"/>
    <property type="match status" value="1"/>
</dbReference>
<feature type="transmembrane region" description="Helical" evidence="7">
    <location>
        <begin position="20"/>
        <end position="37"/>
    </location>
</feature>
<dbReference type="SUPFAM" id="SSF103473">
    <property type="entry name" value="MFS general substrate transporter"/>
    <property type="match status" value="1"/>
</dbReference>
<evidence type="ECO:0000256" key="6">
    <source>
        <dbReference type="ARBA" id="ARBA00023136"/>
    </source>
</evidence>
<keyword evidence="3" id="KW-1003">Cell membrane</keyword>
<feature type="domain" description="Major facilitator superfamily (MFS) profile" evidence="8">
    <location>
        <begin position="1"/>
        <end position="436"/>
    </location>
</feature>
<protein>
    <submittedName>
        <fullName evidence="9">EmrB/QacA subfamily drug resistance transporter</fullName>
    </submittedName>
</protein>
<feature type="transmembrane region" description="Helical" evidence="7">
    <location>
        <begin position="326"/>
        <end position="353"/>
    </location>
</feature>
<feature type="transmembrane region" description="Helical" evidence="7">
    <location>
        <begin position="302"/>
        <end position="320"/>
    </location>
</feature>
<keyword evidence="4 7" id="KW-0812">Transmembrane</keyword>
<dbReference type="NCBIfam" id="TIGR00711">
    <property type="entry name" value="efflux_EmrB"/>
    <property type="match status" value="1"/>
</dbReference>
<dbReference type="InterPro" id="IPR020846">
    <property type="entry name" value="MFS_dom"/>
</dbReference>